<feature type="domain" description="YrdC-like" evidence="1">
    <location>
        <begin position="13"/>
        <end position="217"/>
    </location>
</feature>
<dbReference type="GO" id="GO:0003725">
    <property type="term" value="F:double-stranded RNA binding"/>
    <property type="evidence" value="ECO:0007669"/>
    <property type="project" value="InterPro"/>
</dbReference>
<protein>
    <submittedName>
        <fullName evidence="2">Translation factor</fullName>
    </submittedName>
</protein>
<name>A0A0K8MIB5_9LACO</name>
<dbReference type="OrthoDB" id="2135299at2"/>
<dbReference type="SUPFAM" id="SSF55821">
    <property type="entry name" value="YrdC/RibB"/>
    <property type="match status" value="1"/>
</dbReference>
<sequence length="262" mass="29303">MIETVTKTVQWNKGVQPEAIEILEGQGGMIVSPTKVGYIIMTSDKAGLERKFAAKNRRRNKPGVVLCGSMEELKALAKMNPEIEAMYQRHWDEDILLGCILPWKDSGKEMLPDDGSQELMMDRRDTSCFVIKFGKPSENIAKELWEKEGKFCFASSANPSGQGNRGLVTGIGEQIEEATDLIVEADDYVASIQPDKNIETRYEQGVMVSMVDDQGNLIPEQNGTVGIQPAPIVIRKGLDVDKIMAIMSDIFVSWDYRHGFYY</sequence>
<dbReference type="InterPro" id="IPR017945">
    <property type="entry name" value="DHBP_synth_RibB-like_a/b_dom"/>
</dbReference>
<dbReference type="InterPro" id="IPR006070">
    <property type="entry name" value="Sua5-like_dom"/>
</dbReference>
<dbReference type="Gene3D" id="3.90.870.10">
    <property type="entry name" value="DHBP synthase"/>
    <property type="match status" value="1"/>
</dbReference>
<evidence type="ECO:0000313" key="3">
    <source>
        <dbReference type="Proteomes" id="UP000253891"/>
    </source>
</evidence>
<dbReference type="EMBL" id="DF968000">
    <property type="protein sequence ID" value="GAO99604.1"/>
    <property type="molecule type" value="Genomic_DNA"/>
</dbReference>
<accession>A0A0K8MIB5</accession>
<dbReference type="Pfam" id="PF01300">
    <property type="entry name" value="Sua5_yciO_yrdC"/>
    <property type="match status" value="1"/>
</dbReference>
<dbReference type="STRING" id="157463.GCA_001047075_00524"/>
<evidence type="ECO:0000259" key="1">
    <source>
        <dbReference type="PROSITE" id="PS51163"/>
    </source>
</evidence>
<gene>
    <name evidence="2" type="ORF">FFIC_230890</name>
</gene>
<keyword evidence="3" id="KW-1185">Reference proteome</keyword>
<reference evidence="2 3" key="1">
    <citation type="journal article" date="2015" name="BMC Genomics">
        <title>Comparative genomics of Fructobacillus spp. and Leuconostoc spp. reveals niche-specific evolution of Fructobacillus spp.</title>
        <authorList>
            <person name="Endo A."/>
            <person name="Tanizawa Y."/>
            <person name="Tanaka N."/>
            <person name="Maeno S."/>
            <person name="Kumar H."/>
            <person name="Shiwa Y."/>
            <person name="Okada S."/>
            <person name="Yoshikawa H."/>
            <person name="Dicks L."/>
            <person name="Nakagawa J."/>
            <person name="Arita M."/>
        </authorList>
    </citation>
    <scope>NUCLEOTIDE SEQUENCE [LARGE SCALE GENOMIC DNA]</scope>
    <source>
        <strain evidence="2 3">JCM 12225</strain>
    </source>
</reference>
<evidence type="ECO:0000313" key="2">
    <source>
        <dbReference type="EMBL" id="GAO99604.1"/>
    </source>
</evidence>
<organism evidence="2 3">
    <name type="scientific">Fructobacillus ficulneus</name>
    <dbReference type="NCBI Taxonomy" id="157463"/>
    <lineage>
        <taxon>Bacteria</taxon>
        <taxon>Bacillati</taxon>
        <taxon>Bacillota</taxon>
        <taxon>Bacilli</taxon>
        <taxon>Lactobacillales</taxon>
        <taxon>Lactobacillaceae</taxon>
        <taxon>Fructobacillus</taxon>
    </lineage>
</organism>
<dbReference type="AlphaFoldDB" id="A0A0K8MIB5"/>
<dbReference type="RefSeq" id="WP_061993007.1">
    <property type="nucleotide sequence ID" value="NZ_DF968000.1"/>
</dbReference>
<proteinExistence type="predicted"/>
<dbReference type="PROSITE" id="PS51163">
    <property type="entry name" value="YRDC"/>
    <property type="match status" value="1"/>
</dbReference>
<dbReference type="Proteomes" id="UP000253891">
    <property type="component" value="Unassembled WGS sequence"/>
</dbReference>